<dbReference type="SUPFAM" id="SSF69572">
    <property type="entry name" value="Activating enzymes of the ubiquitin-like proteins"/>
    <property type="match status" value="1"/>
</dbReference>
<dbReference type="GeneID" id="84790509"/>
<dbReference type="PANTHER" id="PTHR10953">
    <property type="entry name" value="UBIQUITIN-ACTIVATING ENZYME E1"/>
    <property type="match status" value="1"/>
</dbReference>
<name>C8NAQ0_CARH6</name>
<dbReference type="Pfam" id="PF00581">
    <property type="entry name" value="Rhodanese"/>
    <property type="match status" value="1"/>
</dbReference>
<dbReference type="CDD" id="cd00158">
    <property type="entry name" value="RHOD"/>
    <property type="match status" value="1"/>
</dbReference>
<dbReference type="GO" id="GO:0004792">
    <property type="term" value="F:thiosulfate-cyanide sulfurtransferase activity"/>
    <property type="evidence" value="ECO:0007669"/>
    <property type="project" value="TreeGrafter"/>
</dbReference>
<dbReference type="GO" id="GO:0008641">
    <property type="term" value="F:ubiquitin-like modifier activating enzyme activity"/>
    <property type="evidence" value="ECO:0007669"/>
    <property type="project" value="InterPro"/>
</dbReference>
<dbReference type="InterPro" id="IPR045886">
    <property type="entry name" value="ThiF/MoeB/HesA"/>
</dbReference>
<dbReference type="CDD" id="cd00757">
    <property type="entry name" value="ThiF_MoeB_HesA_family"/>
    <property type="match status" value="1"/>
</dbReference>
<dbReference type="AlphaFoldDB" id="C8NAQ0"/>
<dbReference type="Pfam" id="PF00899">
    <property type="entry name" value="ThiF"/>
    <property type="match status" value="1"/>
</dbReference>
<dbReference type="InterPro" id="IPR035985">
    <property type="entry name" value="Ubiquitin-activating_enz"/>
</dbReference>
<sequence>MHPPDFSRQLKVAGMTSAAQEALARARVIIFGAGGLAATAAPWLAAAGVGHLTIVDADTIAASNLHRQTPYTYADLGAKKATTLAAYCQARMADGAQCEAIAQTLDGEVLLAALRAHDLALDCTDSRHFAYQLNDAALITATPVVYANAAALGGQLFTLHPSRDAPCWRCLWPEDIAPGGNCDALGVLGPVPATLGLWQALEALKILTGFAAPLAGEVLQYDFASMRQTRIRVPRRAACNHQPQTFAAPIHAELTTALAQHWRIIDIRSAAERAALAPPFASEHIPMPQLLAAPAAYLDAGAPVLLICASGQRAQNTARTLRAQGYAQVYAYGKAWAEATTQGGS</sequence>
<feature type="domain" description="Rhodanese" evidence="1">
    <location>
        <begin position="258"/>
        <end position="341"/>
    </location>
</feature>
<dbReference type="SMART" id="SM00450">
    <property type="entry name" value="RHOD"/>
    <property type="match status" value="1"/>
</dbReference>
<reference evidence="2 3" key="1">
    <citation type="submission" date="2009-08" db="EMBL/GenBank/DDBJ databases">
        <authorList>
            <person name="Qin X."/>
            <person name="Bachman B."/>
            <person name="Battles P."/>
            <person name="Bell A."/>
            <person name="Bess C."/>
            <person name="Bickham C."/>
            <person name="Chaboub L."/>
            <person name="Chen D."/>
            <person name="Coyle M."/>
            <person name="Deiros D.R."/>
            <person name="Dinh H."/>
            <person name="Forbes L."/>
            <person name="Fowler G."/>
            <person name="Francisco L."/>
            <person name="Fu Q."/>
            <person name="Gubbala S."/>
            <person name="Hale W."/>
            <person name="Han Y."/>
            <person name="Hemphill L."/>
            <person name="Highlander S.K."/>
            <person name="Hirani K."/>
            <person name="Hogues M."/>
            <person name="Jackson L."/>
            <person name="Jakkamsetti A."/>
            <person name="Javaid M."/>
            <person name="Jiang H."/>
            <person name="Korchina V."/>
            <person name="Kovar C."/>
            <person name="Lara F."/>
            <person name="Lee S."/>
            <person name="Mata R."/>
            <person name="Mathew T."/>
            <person name="Moen C."/>
            <person name="Morales K."/>
            <person name="Munidasa M."/>
            <person name="Nazareth L."/>
            <person name="Ngo R."/>
            <person name="Nguyen L."/>
            <person name="Okwuonu G."/>
            <person name="Ongeri F."/>
            <person name="Patil S."/>
            <person name="Petrosino J."/>
            <person name="Pham C."/>
            <person name="Pham P."/>
            <person name="Pu L.-L."/>
            <person name="Puazo M."/>
            <person name="Raj R."/>
            <person name="Reid J."/>
            <person name="Rouhana J."/>
            <person name="Saada N."/>
            <person name="Shang Y."/>
            <person name="Simmons D."/>
            <person name="Thornton R."/>
            <person name="Warren J."/>
            <person name="Weissenberger G."/>
            <person name="Zhang J."/>
            <person name="Zhang L."/>
            <person name="Zhou C."/>
            <person name="Zhu D."/>
            <person name="Muzny D."/>
            <person name="Worley K."/>
            <person name="Gibbs R."/>
        </authorList>
    </citation>
    <scope>NUCLEOTIDE SEQUENCE [LARGE SCALE GENOMIC DNA]</scope>
    <source>
        <strain evidence="3">ATCC 15826 / DSM 8339 / NCTC 10426 / 6573</strain>
    </source>
</reference>
<organism evidence="2 3">
    <name type="scientific">Cardiobacterium hominis (strain ATCC 15826 / DSM 8339 / NCTC 10426 / 6573)</name>
    <dbReference type="NCBI Taxonomy" id="638300"/>
    <lineage>
        <taxon>Bacteria</taxon>
        <taxon>Pseudomonadati</taxon>
        <taxon>Pseudomonadota</taxon>
        <taxon>Gammaproteobacteria</taxon>
        <taxon>Cardiobacteriales</taxon>
        <taxon>Cardiobacteriaceae</taxon>
        <taxon>Cardiobacterium</taxon>
    </lineage>
</organism>
<protein>
    <submittedName>
        <fullName evidence="2">ThiF family protein</fullName>
    </submittedName>
</protein>
<evidence type="ECO:0000313" key="3">
    <source>
        <dbReference type="Proteomes" id="UP000004870"/>
    </source>
</evidence>
<dbReference type="OrthoDB" id="9804286at2"/>
<evidence type="ECO:0000313" key="2">
    <source>
        <dbReference type="EMBL" id="EEV88271.1"/>
    </source>
</evidence>
<dbReference type="EMBL" id="ACKY01000095">
    <property type="protein sequence ID" value="EEV88271.1"/>
    <property type="molecule type" value="Genomic_DNA"/>
</dbReference>
<gene>
    <name evidence="2" type="ORF">HMPREF0198_1578</name>
</gene>
<dbReference type="InterPro" id="IPR001763">
    <property type="entry name" value="Rhodanese-like_dom"/>
</dbReference>
<dbReference type="PROSITE" id="PS50206">
    <property type="entry name" value="RHODANESE_3"/>
    <property type="match status" value="1"/>
</dbReference>
<dbReference type="GO" id="GO:0016779">
    <property type="term" value="F:nucleotidyltransferase activity"/>
    <property type="evidence" value="ECO:0007669"/>
    <property type="project" value="TreeGrafter"/>
</dbReference>
<dbReference type="InterPro" id="IPR036873">
    <property type="entry name" value="Rhodanese-like_dom_sf"/>
</dbReference>
<accession>C8NAQ0</accession>
<dbReference type="PANTHER" id="PTHR10953:SF102">
    <property type="entry name" value="ADENYLYLTRANSFERASE AND SULFURTRANSFERASE MOCS3"/>
    <property type="match status" value="1"/>
</dbReference>
<keyword evidence="3" id="KW-1185">Reference proteome</keyword>
<dbReference type="Proteomes" id="UP000004870">
    <property type="component" value="Unassembled WGS sequence"/>
</dbReference>
<dbReference type="HOGENOM" id="CLU_013325_1_0_6"/>
<comment type="caution">
    <text evidence="2">The sequence shown here is derived from an EMBL/GenBank/DDBJ whole genome shotgun (WGS) entry which is preliminary data.</text>
</comment>
<dbReference type="SUPFAM" id="SSF52821">
    <property type="entry name" value="Rhodanese/Cell cycle control phosphatase"/>
    <property type="match status" value="1"/>
</dbReference>
<proteinExistence type="predicted"/>
<evidence type="ECO:0000259" key="1">
    <source>
        <dbReference type="PROSITE" id="PS50206"/>
    </source>
</evidence>
<dbReference type="Gene3D" id="3.40.250.10">
    <property type="entry name" value="Rhodanese-like domain"/>
    <property type="match status" value="1"/>
</dbReference>
<dbReference type="InterPro" id="IPR000594">
    <property type="entry name" value="ThiF_NAD_FAD-bd"/>
</dbReference>
<dbReference type="Gene3D" id="3.40.50.720">
    <property type="entry name" value="NAD(P)-binding Rossmann-like Domain"/>
    <property type="match status" value="1"/>
</dbReference>
<dbReference type="GO" id="GO:0005737">
    <property type="term" value="C:cytoplasm"/>
    <property type="evidence" value="ECO:0007669"/>
    <property type="project" value="TreeGrafter"/>
</dbReference>
<dbReference type="RefSeq" id="WP_004141325.1">
    <property type="nucleotide sequence ID" value="NZ_GG694027.1"/>
</dbReference>